<name>A0ACC2KME1_PERAE</name>
<keyword evidence="2" id="KW-1185">Reference proteome</keyword>
<dbReference type="EMBL" id="CM056818">
    <property type="protein sequence ID" value="KAJ8622093.1"/>
    <property type="molecule type" value="Genomic_DNA"/>
</dbReference>
<sequence>MAASPSNSPLFISICRIADVILLVFFIFISVVAPLIDAQTCISSRFFPHVLVDVKSQYGREYGDFLMVEKPGFFVGVVWMELLFQWPLAIANAYGILRKRSWYTTTCLMYGVSTCTGMAAILGELVGSDKASNKLLMMYLPFLGISIMAILRGLVSCPSSTPVNTARKGEKRD</sequence>
<proteinExistence type="predicted"/>
<gene>
    <name evidence="1" type="ORF">MRB53_030622</name>
</gene>
<dbReference type="Proteomes" id="UP001234297">
    <property type="component" value="Chromosome 10"/>
</dbReference>
<evidence type="ECO:0000313" key="1">
    <source>
        <dbReference type="EMBL" id="KAJ8622093.1"/>
    </source>
</evidence>
<reference evidence="1 2" key="1">
    <citation type="journal article" date="2022" name="Hortic Res">
        <title>A haplotype resolved chromosomal level avocado genome allows analysis of novel avocado genes.</title>
        <authorList>
            <person name="Nath O."/>
            <person name="Fletcher S.J."/>
            <person name="Hayward A."/>
            <person name="Shaw L.M."/>
            <person name="Masouleh A.K."/>
            <person name="Furtado A."/>
            <person name="Henry R.J."/>
            <person name="Mitter N."/>
        </authorList>
    </citation>
    <scope>NUCLEOTIDE SEQUENCE [LARGE SCALE GENOMIC DNA]</scope>
    <source>
        <strain evidence="2">cv. Hass</strain>
    </source>
</reference>
<evidence type="ECO:0000313" key="2">
    <source>
        <dbReference type="Proteomes" id="UP001234297"/>
    </source>
</evidence>
<comment type="caution">
    <text evidence="1">The sequence shown here is derived from an EMBL/GenBank/DDBJ whole genome shotgun (WGS) entry which is preliminary data.</text>
</comment>
<protein>
    <submittedName>
        <fullName evidence="1">Uncharacterized protein</fullName>
    </submittedName>
</protein>
<organism evidence="1 2">
    <name type="scientific">Persea americana</name>
    <name type="common">Avocado</name>
    <dbReference type="NCBI Taxonomy" id="3435"/>
    <lineage>
        <taxon>Eukaryota</taxon>
        <taxon>Viridiplantae</taxon>
        <taxon>Streptophyta</taxon>
        <taxon>Embryophyta</taxon>
        <taxon>Tracheophyta</taxon>
        <taxon>Spermatophyta</taxon>
        <taxon>Magnoliopsida</taxon>
        <taxon>Magnoliidae</taxon>
        <taxon>Laurales</taxon>
        <taxon>Lauraceae</taxon>
        <taxon>Persea</taxon>
    </lineage>
</organism>
<accession>A0ACC2KME1</accession>